<dbReference type="RefSeq" id="WP_168568627.1">
    <property type="nucleotide sequence ID" value="NZ_CP051167.1"/>
</dbReference>
<evidence type="ECO:0000256" key="4">
    <source>
        <dbReference type="ARBA" id="ARBA00022679"/>
    </source>
</evidence>
<proteinExistence type="inferred from homology"/>
<keyword evidence="5 6" id="KW-0949">S-adenosyl-L-methionine</keyword>
<evidence type="ECO:0000256" key="2">
    <source>
        <dbReference type="ARBA" id="ARBA00022552"/>
    </source>
</evidence>
<dbReference type="InterPro" id="IPR003682">
    <property type="entry name" value="rRNA_ssu_MeTfrase_G"/>
</dbReference>
<feature type="binding site" evidence="6">
    <location>
        <position position="164"/>
    </location>
    <ligand>
        <name>S-adenosyl-L-methionine</name>
        <dbReference type="ChEBI" id="CHEBI:59789"/>
    </ligand>
</feature>
<dbReference type="Gene3D" id="3.40.50.150">
    <property type="entry name" value="Vaccinia Virus protein VP39"/>
    <property type="match status" value="1"/>
</dbReference>
<feature type="binding site" evidence="6">
    <location>
        <position position="99"/>
    </location>
    <ligand>
        <name>S-adenosyl-L-methionine</name>
        <dbReference type="ChEBI" id="CHEBI:59789"/>
    </ligand>
</feature>
<keyword evidence="8" id="KW-1185">Reference proteome</keyword>
<dbReference type="FunFam" id="3.40.50.150:FF:000041">
    <property type="entry name" value="Ribosomal RNA small subunit methyltransferase G"/>
    <property type="match status" value="1"/>
</dbReference>
<reference evidence="7 8" key="1">
    <citation type="submission" date="2020-04" db="EMBL/GenBank/DDBJ databases">
        <authorList>
            <person name="Basu S."/>
            <person name="Maruthanayagam V."/>
            <person name="Chakraborty S."/>
            <person name="Pramanik A."/>
            <person name="Mukherjee J."/>
            <person name="Brink B."/>
        </authorList>
    </citation>
    <scope>NUCLEOTIDE SEQUENCE [LARGE SCALE GENOMIC DNA]</scope>
    <source>
        <strain evidence="7 8">AP17</strain>
    </source>
</reference>
<comment type="similarity">
    <text evidence="6">Belongs to the methyltransferase superfamily. RNA methyltransferase RsmG family.</text>
</comment>
<dbReference type="SUPFAM" id="SSF53335">
    <property type="entry name" value="S-adenosyl-L-methionine-dependent methyltransferases"/>
    <property type="match status" value="1"/>
</dbReference>
<dbReference type="Proteomes" id="UP000500857">
    <property type="component" value="Chromosome"/>
</dbReference>
<feature type="binding site" evidence="6">
    <location>
        <position position="94"/>
    </location>
    <ligand>
        <name>S-adenosyl-L-methionine</name>
        <dbReference type="ChEBI" id="CHEBI:59789"/>
    </ligand>
</feature>
<dbReference type="KEGG" id="oxy:HCG48_07665"/>
<organism evidence="7 8">
    <name type="scientific">Oxynema aestuarii AP17</name>
    <dbReference type="NCBI Taxonomy" id="2064643"/>
    <lineage>
        <taxon>Bacteria</taxon>
        <taxon>Bacillati</taxon>
        <taxon>Cyanobacteriota</taxon>
        <taxon>Cyanophyceae</taxon>
        <taxon>Oscillatoriophycideae</taxon>
        <taxon>Oscillatoriales</taxon>
        <taxon>Oscillatoriaceae</taxon>
        <taxon>Oxynema</taxon>
        <taxon>Oxynema aestuarii</taxon>
    </lineage>
</organism>
<dbReference type="PANTHER" id="PTHR31760">
    <property type="entry name" value="S-ADENOSYL-L-METHIONINE-DEPENDENT METHYLTRANSFERASES SUPERFAMILY PROTEIN"/>
    <property type="match status" value="1"/>
</dbReference>
<evidence type="ECO:0000256" key="5">
    <source>
        <dbReference type="ARBA" id="ARBA00022691"/>
    </source>
</evidence>
<dbReference type="Pfam" id="PF02527">
    <property type="entry name" value="GidB"/>
    <property type="match status" value="1"/>
</dbReference>
<dbReference type="GO" id="GO:0070043">
    <property type="term" value="F:rRNA (guanine-N7-)-methyltransferase activity"/>
    <property type="evidence" value="ECO:0007669"/>
    <property type="project" value="UniProtKB-UniRule"/>
</dbReference>
<dbReference type="EC" id="2.1.1.-" evidence="6"/>
<keyword evidence="2 6" id="KW-0698">rRNA processing</keyword>
<dbReference type="CDD" id="cd02440">
    <property type="entry name" value="AdoMet_MTases"/>
    <property type="match status" value="1"/>
</dbReference>
<comment type="subcellular location">
    <subcellularLocation>
        <location evidence="6">Cytoplasm</location>
    </subcellularLocation>
</comment>
<accession>A0A6H1TV54</accession>
<protein>
    <recommendedName>
        <fullName evidence="6">Ribosomal RNA small subunit methyltransferase G</fullName>
        <ecNumber evidence="6">2.1.1.-</ecNumber>
    </recommendedName>
    <alternativeName>
        <fullName evidence="6">16S rRNA 7-methylguanosine methyltransferase</fullName>
        <shortName evidence="6">16S rRNA m7G methyltransferase</shortName>
    </alternativeName>
</protein>
<dbReference type="HAMAP" id="MF_00074">
    <property type="entry name" value="16SrRNA_methyltr_G"/>
    <property type="match status" value="1"/>
</dbReference>
<name>A0A6H1TV54_9CYAN</name>
<evidence type="ECO:0000256" key="1">
    <source>
        <dbReference type="ARBA" id="ARBA00022490"/>
    </source>
</evidence>
<gene>
    <name evidence="6 7" type="primary">rsmG</name>
    <name evidence="7" type="ORF">HCG48_07665</name>
</gene>
<dbReference type="NCBIfam" id="TIGR00138">
    <property type="entry name" value="rsmG_gidB"/>
    <property type="match status" value="1"/>
</dbReference>
<feature type="binding site" evidence="6">
    <location>
        <begin position="117"/>
        <end position="119"/>
    </location>
    <ligand>
        <name>S-adenosyl-L-methionine</name>
        <dbReference type="ChEBI" id="CHEBI:59789"/>
    </ligand>
</feature>
<keyword evidence="3 6" id="KW-0489">Methyltransferase</keyword>
<dbReference type="GO" id="GO:0005829">
    <property type="term" value="C:cytosol"/>
    <property type="evidence" value="ECO:0007669"/>
    <property type="project" value="TreeGrafter"/>
</dbReference>
<comment type="function">
    <text evidence="6">Specifically methylates the N7 position of a guanine in 16S rRNA.</text>
</comment>
<evidence type="ECO:0000256" key="3">
    <source>
        <dbReference type="ARBA" id="ARBA00022603"/>
    </source>
</evidence>
<sequence>MSQDSLQHSRLPDLPDIWHETLGWQPDAGHLLEFQSLYDRIVDANTQFNLTRIVEAEEFWEKHLWDSLRGVSCVLRGEVFPEGDAEKYRAIDIGTGAGFPGFPLAIARPDIEVMLLDSTRKKVNFLQQLAEELGMENIKTMTARAEKVGRQSCDRESYDLALARAVGPASVCLEYALPLLKIGGMAILYRGHWTEEETEKLSTTAAQLGGVISTVEAFTTPLTRGVRNCLYLSKIKPTPAQFPRAVGLPKQKPL</sequence>
<keyword evidence="4 6" id="KW-0808">Transferase</keyword>
<dbReference type="EMBL" id="CP051167">
    <property type="protein sequence ID" value="QIZ70472.1"/>
    <property type="molecule type" value="Genomic_DNA"/>
</dbReference>
<evidence type="ECO:0000313" key="7">
    <source>
        <dbReference type="EMBL" id="QIZ70472.1"/>
    </source>
</evidence>
<keyword evidence="1 6" id="KW-0963">Cytoplasm</keyword>
<dbReference type="PANTHER" id="PTHR31760:SF0">
    <property type="entry name" value="S-ADENOSYL-L-METHIONINE-DEPENDENT METHYLTRANSFERASES SUPERFAMILY PROTEIN"/>
    <property type="match status" value="1"/>
</dbReference>
<dbReference type="InterPro" id="IPR029063">
    <property type="entry name" value="SAM-dependent_MTases_sf"/>
</dbReference>
<evidence type="ECO:0000313" key="8">
    <source>
        <dbReference type="Proteomes" id="UP000500857"/>
    </source>
</evidence>
<evidence type="ECO:0000256" key="6">
    <source>
        <dbReference type="HAMAP-Rule" id="MF_00074"/>
    </source>
</evidence>
<dbReference type="AlphaFoldDB" id="A0A6H1TV54"/>
<feature type="binding site" evidence="6">
    <location>
        <begin position="145"/>
        <end position="146"/>
    </location>
    <ligand>
        <name>S-adenosyl-L-methionine</name>
        <dbReference type="ChEBI" id="CHEBI:59789"/>
    </ligand>
</feature>